<proteinExistence type="predicted"/>
<feature type="compositionally biased region" description="Basic residues" evidence="1">
    <location>
        <begin position="87"/>
        <end position="99"/>
    </location>
</feature>
<feature type="compositionally biased region" description="Low complexity" evidence="1">
    <location>
        <begin position="55"/>
        <end position="70"/>
    </location>
</feature>
<name>A0A8J4A4F4_9ACTN</name>
<gene>
    <name evidence="2" type="ORF">NUM_00490</name>
</gene>
<reference evidence="3" key="1">
    <citation type="journal article" date="2021" name="Int. J. Syst. Evol. Microbiol.">
        <title>Actinocatenispora comari sp. nov., an endophytic actinomycete isolated from aerial parts of Comarum salesowianum.</title>
        <authorList>
            <person name="Oyunbileg N."/>
            <person name="Iizaka Y."/>
            <person name="Hamada M."/>
            <person name="Davaapurev B.O."/>
            <person name="Fukumoto A."/>
            <person name="Tsetseg B."/>
            <person name="Kato F."/>
            <person name="Tamura T."/>
            <person name="Batkhuu J."/>
            <person name="Anzai Y."/>
        </authorList>
    </citation>
    <scope>NUCLEOTIDE SEQUENCE [LARGE SCALE GENOMIC DNA]</scope>
    <source>
        <strain evidence="3">NUM-2625</strain>
    </source>
</reference>
<dbReference type="AlphaFoldDB" id="A0A8J4A4F4"/>
<feature type="region of interest" description="Disordered" evidence="1">
    <location>
        <begin position="28"/>
        <end position="152"/>
    </location>
</feature>
<dbReference type="Proteomes" id="UP000614996">
    <property type="component" value="Unassembled WGS sequence"/>
</dbReference>
<feature type="compositionally biased region" description="Low complexity" evidence="1">
    <location>
        <begin position="102"/>
        <end position="113"/>
    </location>
</feature>
<evidence type="ECO:0000313" key="3">
    <source>
        <dbReference type="Proteomes" id="UP000614996"/>
    </source>
</evidence>
<dbReference type="EMBL" id="BOPO01000001">
    <property type="protein sequence ID" value="GIL24794.1"/>
    <property type="molecule type" value="Genomic_DNA"/>
</dbReference>
<organism evidence="2 3">
    <name type="scientific">Actinocatenispora comari</name>
    <dbReference type="NCBI Taxonomy" id="2807577"/>
    <lineage>
        <taxon>Bacteria</taxon>
        <taxon>Bacillati</taxon>
        <taxon>Actinomycetota</taxon>
        <taxon>Actinomycetes</taxon>
        <taxon>Micromonosporales</taxon>
        <taxon>Micromonosporaceae</taxon>
        <taxon>Actinocatenispora</taxon>
    </lineage>
</organism>
<keyword evidence="3" id="KW-1185">Reference proteome</keyword>
<evidence type="ECO:0000313" key="2">
    <source>
        <dbReference type="EMBL" id="GIL24794.1"/>
    </source>
</evidence>
<evidence type="ECO:0000256" key="1">
    <source>
        <dbReference type="SAM" id="MobiDB-lite"/>
    </source>
</evidence>
<accession>A0A8J4A4F4</accession>
<feature type="compositionally biased region" description="Basic residues" evidence="1">
    <location>
        <begin position="129"/>
        <end position="152"/>
    </location>
</feature>
<sequence length="152" mass="17224">MSRTFSRRSAREALFRRRLLTARQPRRLRRVTRNRHTVRDRPIAYRDAATAVRNAPTTPAGARAGGRQRPCTVEAQPVGKPSPRKAQPVRRPARQKAQPRKAGPAEGPAPEAQPVRRPGPSEGPAPKGPVRRKARRRTARRRYVRRRGGRRC</sequence>
<protein>
    <submittedName>
        <fullName evidence="2">Uncharacterized protein</fullName>
    </submittedName>
</protein>
<comment type="caution">
    <text evidence="2">The sequence shown here is derived from an EMBL/GenBank/DDBJ whole genome shotgun (WGS) entry which is preliminary data.</text>
</comment>